<organism evidence="2 3">
    <name type="scientific">Vitis vinifera</name>
    <name type="common">Grape</name>
    <dbReference type="NCBI Taxonomy" id="29760"/>
    <lineage>
        <taxon>Eukaryota</taxon>
        <taxon>Viridiplantae</taxon>
        <taxon>Streptophyta</taxon>
        <taxon>Embryophyta</taxon>
        <taxon>Tracheophyta</taxon>
        <taxon>Spermatophyta</taxon>
        <taxon>Magnoliopsida</taxon>
        <taxon>eudicotyledons</taxon>
        <taxon>Gunneridae</taxon>
        <taxon>Pentapetalae</taxon>
        <taxon>rosids</taxon>
        <taxon>Vitales</taxon>
        <taxon>Vitaceae</taxon>
        <taxon>Viteae</taxon>
        <taxon>Vitis</taxon>
    </lineage>
</organism>
<name>A0A438K532_VITVI</name>
<dbReference type="Proteomes" id="UP000288805">
    <property type="component" value="Unassembled WGS sequence"/>
</dbReference>
<dbReference type="AlphaFoldDB" id="A0A438K532"/>
<sequence>MNLLMVEKPGEKILVTLPERFESKISSLEESRDLSMITLEELINSLQAQEKRRAYRKEEIIEEAFQVKEVDQAQGGNKGKKQWSKKNNKKGGNNNSGGNKGKQPPCPYCLFRSDIQCRACK</sequence>
<dbReference type="EMBL" id="QGNW01000016">
    <property type="protein sequence ID" value="RVX16303.1"/>
    <property type="molecule type" value="Genomic_DNA"/>
</dbReference>
<protein>
    <submittedName>
        <fullName evidence="2">Uncharacterized protein</fullName>
    </submittedName>
</protein>
<proteinExistence type="predicted"/>
<evidence type="ECO:0000313" key="3">
    <source>
        <dbReference type="Proteomes" id="UP000288805"/>
    </source>
</evidence>
<feature type="region of interest" description="Disordered" evidence="1">
    <location>
        <begin position="71"/>
        <end position="108"/>
    </location>
</feature>
<evidence type="ECO:0000256" key="1">
    <source>
        <dbReference type="SAM" id="MobiDB-lite"/>
    </source>
</evidence>
<comment type="caution">
    <text evidence="2">The sequence shown here is derived from an EMBL/GenBank/DDBJ whole genome shotgun (WGS) entry which is preliminary data.</text>
</comment>
<accession>A0A438K532</accession>
<evidence type="ECO:0000313" key="2">
    <source>
        <dbReference type="EMBL" id="RVX16303.1"/>
    </source>
</evidence>
<gene>
    <name evidence="2" type="ORF">CK203_014439</name>
</gene>
<reference evidence="2 3" key="1">
    <citation type="journal article" date="2018" name="PLoS Genet.">
        <title>Population sequencing reveals clonal diversity and ancestral inbreeding in the grapevine cultivar Chardonnay.</title>
        <authorList>
            <person name="Roach M.J."/>
            <person name="Johnson D.L."/>
            <person name="Bohlmann J."/>
            <person name="van Vuuren H.J."/>
            <person name="Jones S.J."/>
            <person name="Pretorius I.S."/>
            <person name="Schmidt S.A."/>
            <person name="Borneman A.R."/>
        </authorList>
    </citation>
    <scope>NUCLEOTIDE SEQUENCE [LARGE SCALE GENOMIC DNA]</scope>
    <source>
        <strain evidence="3">cv. Chardonnay</strain>
        <tissue evidence="2">Leaf</tissue>
    </source>
</reference>
<feature type="compositionally biased region" description="Basic residues" evidence="1">
    <location>
        <begin position="78"/>
        <end position="89"/>
    </location>
</feature>